<comment type="caution">
    <text evidence="9">The sequence shown here is derived from an EMBL/GenBank/DDBJ whole genome shotgun (WGS) entry which is preliminary data.</text>
</comment>
<dbReference type="PANTHER" id="PTHR15598:SF5">
    <property type="entry name" value="ENHANCER OF MRNA-DECAPPING PROTEIN 4"/>
    <property type="match status" value="1"/>
</dbReference>
<comment type="similarity">
    <text evidence="2">Belongs to the WD repeat EDC4 family.</text>
</comment>
<dbReference type="InterPro" id="IPR044938">
    <property type="entry name" value="EDC4_C_sf"/>
</dbReference>
<gene>
    <name evidence="9" type="ORF">Sradi_6037300</name>
</gene>
<organism evidence="9">
    <name type="scientific">Sesamum radiatum</name>
    <name type="common">Black benniseed</name>
    <dbReference type="NCBI Taxonomy" id="300843"/>
    <lineage>
        <taxon>Eukaryota</taxon>
        <taxon>Viridiplantae</taxon>
        <taxon>Streptophyta</taxon>
        <taxon>Embryophyta</taxon>
        <taxon>Tracheophyta</taxon>
        <taxon>Spermatophyta</taxon>
        <taxon>Magnoliopsida</taxon>
        <taxon>eudicotyledons</taxon>
        <taxon>Gunneridae</taxon>
        <taxon>Pentapetalae</taxon>
        <taxon>asterids</taxon>
        <taxon>lamiids</taxon>
        <taxon>Lamiales</taxon>
        <taxon>Pedaliaceae</taxon>
        <taxon>Sesamum</taxon>
    </lineage>
</organism>
<evidence type="ECO:0000256" key="3">
    <source>
        <dbReference type="ARBA" id="ARBA00022490"/>
    </source>
</evidence>
<dbReference type="AlphaFoldDB" id="A0AAW2KH07"/>
<keyword evidence="6" id="KW-0175">Coiled coil</keyword>
<accession>A0AAW2KH07</accession>
<name>A0AAW2KH07_SESRA</name>
<dbReference type="InterPro" id="IPR045152">
    <property type="entry name" value="EDC4-like"/>
</dbReference>
<dbReference type="InterPro" id="IPR049404">
    <property type="entry name" value="EDC4_C"/>
</dbReference>
<evidence type="ECO:0000256" key="6">
    <source>
        <dbReference type="ARBA" id="ARBA00023054"/>
    </source>
</evidence>
<feature type="domain" description="Enhancer of mRNA-decapping protein 4 C-terminal" evidence="8">
    <location>
        <begin position="372"/>
        <end position="475"/>
    </location>
</feature>
<sequence>MASSSSEANHANEPLSESELSIQDVFSGAAGTDADTRPSTIVENGVSDSDKDVTRKVVDSTTSMAAQQPAASTKGKKQKGKNAQGSGPSSPSRSAFNSTDSSVEPGISSSIPPIETAVSQIFSMQEMMTQFPEENAKQEKAAKERMQQLTNMISNSLNKDLPAIIEKTVKRELTTLGPTVARTITTTIEKTISTSIVESFQKGVGDKAVNQLEKSVSSKLEATVARQIQAQFQTSGKQALQETLKSSLEVSVVPAFEMSCRAMFEQVDATFQKGMVEHTSAAQQQVEAAHSPLALALRCLSYFSGCYNSASSMTQTLSSELLDGQRKLLALAVAGANSKAPNPLISQLSNGPLGGLHEKLEVPLDPTKELSRLIAERKYEEAFTAALQRSDVAIVSWLCSQVDLPGILSLNPLPLSQGVLLSLLQQLACDISKETSRKLTWMREVLSSINPTDPMIVVHVRPIFEQVYQILNHHRSLPTTSGAELSNIRLIMHVINSMLMSSK</sequence>
<evidence type="ECO:0000256" key="7">
    <source>
        <dbReference type="SAM" id="MobiDB-lite"/>
    </source>
</evidence>
<evidence type="ECO:0000256" key="2">
    <source>
        <dbReference type="ARBA" id="ARBA00009639"/>
    </source>
</evidence>
<evidence type="ECO:0000256" key="5">
    <source>
        <dbReference type="ARBA" id="ARBA00022737"/>
    </source>
</evidence>
<dbReference type="Gene3D" id="1.10.220.100">
    <property type="entry name" value="conserved c-terminal region of ge- 1"/>
    <property type="match status" value="1"/>
</dbReference>
<dbReference type="GO" id="GO:0000932">
    <property type="term" value="C:P-body"/>
    <property type="evidence" value="ECO:0007669"/>
    <property type="project" value="UniProtKB-SubCell"/>
</dbReference>
<evidence type="ECO:0000256" key="1">
    <source>
        <dbReference type="ARBA" id="ARBA00004201"/>
    </source>
</evidence>
<dbReference type="PANTHER" id="PTHR15598">
    <property type="entry name" value="ENHANCER OF MRNA-DECAPPING PROTEIN 4"/>
    <property type="match status" value="1"/>
</dbReference>
<feature type="compositionally biased region" description="Basic and acidic residues" evidence="7">
    <location>
        <begin position="48"/>
        <end position="58"/>
    </location>
</feature>
<keyword evidence="3" id="KW-0963">Cytoplasm</keyword>
<reference evidence="9" key="2">
    <citation type="journal article" date="2024" name="Plant">
        <title>Genomic evolution and insights into agronomic trait innovations of Sesamum species.</title>
        <authorList>
            <person name="Miao H."/>
            <person name="Wang L."/>
            <person name="Qu L."/>
            <person name="Liu H."/>
            <person name="Sun Y."/>
            <person name="Le M."/>
            <person name="Wang Q."/>
            <person name="Wei S."/>
            <person name="Zheng Y."/>
            <person name="Lin W."/>
            <person name="Duan Y."/>
            <person name="Cao H."/>
            <person name="Xiong S."/>
            <person name="Wang X."/>
            <person name="Wei L."/>
            <person name="Li C."/>
            <person name="Ma Q."/>
            <person name="Ju M."/>
            <person name="Zhao R."/>
            <person name="Li G."/>
            <person name="Mu C."/>
            <person name="Tian Q."/>
            <person name="Mei H."/>
            <person name="Zhang T."/>
            <person name="Gao T."/>
            <person name="Zhang H."/>
        </authorList>
    </citation>
    <scope>NUCLEOTIDE SEQUENCE</scope>
    <source>
        <strain evidence="9">G02</strain>
    </source>
</reference>
<keyword evidence="5" id="KW-0677">Repeat</keyword>
<evidence type="ECO:0000313" key="9">
    <source>
        <dbReference type="EMBL" id="KAL0306200.1"/>
    </source>
</evidence>
<dbReference type="Pfam" id="PF21289">
    <property type="entry name" value="EDC4_C"/>
    <property type="match status" value="1"/>
</dbReference>
<reference evidence="9" key="1">
    <citation type="submission" date="2020-06" db="EMBL/GenBank/DDBJ databases">
        <authorList>
            <person name="Li T."/>
            <person name="Hu X."/>
            <person name="Zhang T."/>
            <person name="Song X."/>
            <person name="Zhang H."/>
            <person name="Dai N."/>
            <person name="Sheng W."/>
            <person name="Hou X."/>
            <person name="Wei L."/>
        </authorList>
    </citation>
    <scope>NUCLEOTIDE SEQUENCE</scope>
    <source>
        <strain evidence="9">G02</strain>
        <tissue evidence="9">Leaf</tissue>
    </source>
</reference>
<feature type="compositionally biased region" description="Polar residues" evidence="7">
    <location>
        <begin position="88"/>
        <end position="112"/>
    </location>
</feature>
<dbReference type="FunFam" id="1.10.220.100:FF:000001">
    <property type="entry name" value="Enhancer of mRNA-decapping protein 4"/>
    <property type="match status" value="1"/>
</dbReference>
<evidence type="ECO:0000259" key="8">
    <source>
        <dbReference type="Pfam" id="PF21289"/>
    </source>
</evidence>
<feature type="region of interest" description="Disordered" evidence="7">
    <location>
        <begin position="1"/>
        <end position="112"/>
    </location>
</feature>
<dbReference type="EMBL" id="JACGWJ010000028">
    <property type="protein sequence ID" value="KAL0306200.1"/>
    <property type="molecule type" value="Genomic_DNA"/>
</dbReference>
<comment type="subcellular location">
    <subcellularLocation>
        <location evidence="1">Cytoplasm</location>
        <location evidence="1">P-body</location>
    </subcellularLocation>
</comment>
<evidence type="ECO:0000256" key="4">
    <source>
        <dbReference type="ARBA" id="ARBA00022574"/>
    </source>
</evidence>
<keyword evidence="4" id="KW-0853">WD repeat</keyword>
<proteinExistence type="inferred from homology"/>
<protein>
    <submittedName>
        <fullName evidence="9">Enhancer of decapping protein 4</fullName>
    </submittedName>
</protein>
<dbReference type="GO" id="GO:0031087">
    <property type="term" value="P:deadenylation-independent decapping of nuclear-transcribed mRNA"/>
    <property type="evidence" value="ECO:0007669"/>
    <property type="project" value="InterPro"/>
</dbReference>